<dbReference type="Gene3D" id="3.30.310.70">
    <property type="entry name" value="TT1751-like domain"/>
    <property type="match status" value="1"/>
</dbReference>
<dbReference type="SUPFAM" id="SSF103247">
    <property type="entry name" value="TT1751-like"/>
    <property type="match status" value="1"/>
</dbReference>
<dbReference type="AlphaFoldDB" id="A0A495V4P7"/>
<dbReference type="EMBL" id="RBXL01000001">
    <property type="protein sequence ID" value="RKT43583.1"/>
    <property type="molecule type" value="Genomic_DNA"/>
</dbReference>
<dbReference type="RefSeq" id="WP_120796137.1">
    <property type="nucleotide sequence ID" value="NZ_RBXL01000001.1"/>
</dbReference>
<gene>
    <name evidence="3" type="ORF">BDD21_0923</name>
</gene>
<accession>A0A495V4P7</accession>
<keyword evidence="4" id="KW-1185">Reference proteome</keyword>
<dbReference type="OrthoDB" id="5800958at2"/>
<dbReference type="InterPro" id="IPR035923">
    <property type="entry name" value="TT1751-like_sf"/>
</dbReference>
<reference evidence="3 4" key="1">
    <citation type="submission" date="2018-10" db="EMBL/GenBank/DDBJ databases">
        <title>Genomic Encyclopedia of Archaeal and Bacterial Type Strains, Phase II (KMG-II): from individual species to whole genera.</title>
        <authorList>
            <person name="Goeker M."/>
        </authorList>
    </citation>
    <scope>NUCLEOTIDE SEQUENCE [LARGE SCALE GENOMIC DNA]</scope>
    <source>
        <strain evidence="3 4">DSM 235</strain>
    </source>
</reference>
<sequence length="177" mass="19449">MKTSLRTSLKGSLSLMLATLLSTAALADDVQRHGESYVIYLPATLQYSEVVDRVQTEILAQNWDVVNVQDVGLGLRKLGVWTDNTIIQACQSQYLKQAVRKDPFISLIIPCRFTVFREHVATGPGGDYEAKPARIVVGFADPVSEAKALGIAQVDEAQAAAEELREVLVRVADFYKP</sequence>
<evidence type="ECO:0000259" key="2">
    <source>
        <dbReference type="Pfam" id="PF03625"/>
    </source>
</evidence>
<feature type="domain" description="DUF302" evidence="2">
    <location>
        <begin position="71"/>
        <end position="117"/>
    </location>
</feature>
<dbReference type="Pfam" id="PF03625">
    <property type="entry name" value="DUF302"/>
    <property type="match status" value="1"/>
</dbReference>
<evidence type="ECO:0000256" key="1">
    <source>
        <dbReference type="SAM" id="SignalP"/>
    </source>
</evidence>
<dbReference type="InterPro" id="IPR005180">
    <property type="entry name" value="DUF302"/>
</dbReference>
<organism evidence="3 4">
    <name type="scientific">Thiocapsa rosea</name>
    <dbReference type="NCBI Taxonomy" id="69360"/>
    <lineage>
        <taxon>Bacteria</taxon>
        <taxon>Pseudomonadati</taxon>
        <taxon>Pseudomonadota</taxon>
        <taxon>Gammaproteobacteria</taxon>
        <taxon>Chromatiales</taxon>
        <taxon>Chromatiaceae</taxon>
        <taxon>Thiocapsa</taxon>
    </lineage>
</organism>
<feature type="signal peptide" evidence="1">
    <location>
        <begin position="1"/>
        <end position="27"/>
    </location>
</feature>
<dbReference type="CDD" id="cd14797">
    <property type="entry name" value="DUF302"/>
    <property type="match status" value="1"/>
</dbReference>
<protein>
    <submittedName>
        <fullName evidence="3">Uncharacterized protein (DUF302 family)</fullName>
    </submittedName>
</protein>
<evidence type="ECO:0000313" key="4">
    <source>
        <dbReference type="Proteomes" id="UP000274556"/>
    </source>
</evidence>
<comment type="caution">
    <text evidence="3">The sequence shown here is derived from an EMBL/GenBank/DDBJ whole genome shotgun (WGS) entry which is preliminary data.</text>
</comment>
<keyword evidence="1" id="KW-0732">Signal</keyword>
<proteinExistence type="predicted"/>
<evidence type="ECO:0000313" key="3">
    <source>
        <dbReference type="EMBL" id="RKT43583.1"/>
    </source>
</evidence>
<feature type="chain" id="PRO_5019845723" evidence="1">
    <location>
        <begin position="28"/>
        <end position="177"/>
    </location>
</feature>
<dbReference type="Proteomes" id="UP000274556">
    <property type="component" value="Unassembled WGS sequence"/>
</dbReference>
<name>A0A495V4P7_9GAMM</name>